<dbReference type="Proteomes" id="UP000245622">
    <property type="component" value="Chromosome 1"/>
</dbReference>
<proteinExistence type="predicted"/>
<dbReference type="PROSITE" id="PS50893">
    <property type="entry name" value="ABC_TRANSPORTER_2"/>
    <property type="match status" value="1"/>
</dbReference>
<dbReference type="PANTHER" id="PTHR42734">
    <property type="entry name" value="METAL TRANSPORT SYSTEM ATP-BINDING PROTEIN TM_0124-RELATED"/>
    <property type="match status" value="1"/>
</dbReference>
<feature type="domain" description="ABC transporter" evidence="4">
    <location>
        <begin position="20"/>
        <end position="252"/>
    </location>
</feature>
<dbReference type="Gene3D" id="3.40.50.300">
    <property type="entry name" value="P-loop containing nucleotide triphosphate hydrolases"/>
    <property type="match status" value="1"/>
</dbReference>
<dbReference type="PROSITE" id="PS00211">
    <property type="entry name" value="ABC_TRANSPORTER_1"/>
    <property type="match status" value="1"/>
</dbReference>
<evidence type="ECO:0000313" key="5">
    <source>
        <dbReference type="EMBL" id="CED94356.1"/>
    </source>
</evidence>
<dbReference type="InterPro" id="IPR050153">
    <property type="entry name" value="Metal_Ion_Import_ABC"/>
</dbReference>
<dbReference type="Pfam" id="PF00005">
    <property type="entry name" value="ABC_tran"/>
    <property type="match status" value="1"/>
</dbReference>
<evidence type="ECO:0000256" key="1">
    <source>
        <dbReference type="ARBA" id="ARBA00022448"/>
    </source>
</evidence>
<keyword evidence="6" id="KW-1185">Reference proteome</keyword>
<evidence type="ECO:0000313" key="6">
    <source>
        <dbReference type="Proteomes" id="UP000245622"/>
    </source>
</evidence>
<gene>
    <name evidence="5" type="ORF">CRIB_1749</name>
</gene>
<dbReference type="EMBL" id="LN555523">
    <property type="protein sequence ID" value="CED94356.1"/>
    <property type="molecule type" value="Genomic_DNA"/>
</dbReference>
<sequence>MEFKNNKSDFNKCSSGFCCTKIENLCVTKGNQEILKDVNLHVHCGELTALIGANGAGKSTLLKAILGENEYSGSLTFVDGNKKMSRRPIIGYVPQKLDFDYSSPVSVLDVFACTQSNRPVYFSPDKKVKDVALRSLRKVQGENLINKRLGVLSGGELQRVLLSLALEPIPDILLLDEPVSGIDQNGLKLFYSIVSNLRENYDLSIILVSHDLNVVYDYADRVAFLNNKTIECVGKPEEVFSNKSVIDTFGLELNKKIDKIGRGGMR</sequence>
<dbReference type="GO" id="GO:0005524">
    <property type="term" value="F:ATP binding"/>
    <property type="evidence" value="ECO:0007669"/>
    <property type="project" value="UniProtKB-KW"/>
</dbReference>
<keyword evidence="3 5" id="KW-0067">ATP-binding</keyword>
<protein>
    <submittedName>
        <fullName evidence="5">Zinc import ATP-binding protein ZnuC</fullName>
    </submittedName>
</protein>
<name>A0A1V1I2B4_9FIRM</name>
<dbReference type="RefSeq" id="WP_180701886.1">
    <property type="nucleotide sequence ID" value="NZ_CAJUCR010000015.1"/>
</dbReference>
<dbReference type="InterPro" id="IPR027417">
    <property type="entry name" value="P-loop_NTPase"/>
</dbReference>
<dbReference type="InterPro" id="IPR003439">
    <property type="entry name" value="ABC_transporter-like_ATP-bd"/>
</dbReference>
<evidence type="ECO:0000256" key="2">
    <source>
        <dbReference type="ARBA" id="ARBA00022741"/>
    </source>
</evidence>
<dbReference type="SMART" id="SM00382">
    <property type="entry name" value="AAA"/>
    <property type="match status" value="1"/>
</dbReference>
<dbReference type="GO" id="GO:0016887">
    <property type="term" value="F:ATP hydrolysis activity"/>
    <property type="evidence" value="ECO:0007669"/>
    <property type="project" value="InterPro"/>
</dbReference>
<dbReference type="KEGG" id="ril:CRIB_1749"/>
<reference evidence="5 6" key="1">
    <citation type="submission" date="2014-04" db="EMBL/GenBank/DDBJ databases">
        <authorList>
            <person name="Hornung B.V."/>
        </authorList>
    </citation>
    <scope>NUCLEOTIDE SEQUENCE [LARGE SCALE GENOMIC DNA]</scope>
    <source>
        <strain evidence="5 6">CRIB</strain>
    </source>
</reference>
<organism evidence="5 6">
    <name type="scientific">Romboutsia ilealis</name>
    <dbReference type="NCBI Taxonomy" id="1115758"/>
    <lineage>
        <taxon>Bacteria</taxon>
        <taxon>Bacillati</taxon>
        <taxon>Bacillota</taxon>
        <taxon>Clostridia</taxon>
        <taxon>Peptostreptococcales</taxon>
        <taxon>Peptostreptococcaceae</taxon>
        <taxon>Romboutsia</taxon>
    </lineage>
</organism>
<keyword evidence="1" id="KW-0813">Transport</keyword>
<evidence type="ECO:0000256" key="3">
    <source>
        <dbReference type="ARBA" id="ARBA00022840"/>
    </source>
</evidence>
<dbReference type="SUPFAM" id="SSF52540">
    <property type="entry name" value="P-loop containing nucleoside triphosphate hydrolases"/>
    <property type="match status" value="1"/>
</dbReference>
<dbReference type="InterPro" id="IPR017871">
    <property type="entry name" value="ABC_transporter-like_CS"/>
</dbReference>
<evidence type="ECO:0000259" key="4">
    <source>
        <dbReference type="PROSITE" id="PS50893"/>
    </source>
</evidence>
<dbReference type="InterPro" id="IPR003593">
    <property type="entry name" value="AAA+_ATPase"/>
</dbReference>
<dbReference type="GeneID" id="82205781"/>
<keyword evidence="2" id="KW-0547">Nucleotide-binding</keyword>
<accession>A0A1V1I2B4</accession>
<dbReference type="AlphaFoldDB" id="A0A1V1I2B4"/>